<dbReference type="OrthoDB" id="455474at2"/>
<evidence type="ECO:0000313" key="2">
    <source>
        <dbReference type="Proteomes" id="UP000032266"/>
    </source>
</evidence>
<accession>A0A0C5V2Z7</accession>
<name>A0A0C5V2Z7_9GAMM</name>
<proteinExistence type="predicted"/>
<protein>
    <submittedName>
        <fullName evidence="1">Putative kinase</fullName>
        <ecNumber evidence="1">2.7.1.31</ecNumber>
    </submittedName>
</protein>
<dbReference type="AlphaFoldDB" id="A0A0C5V2Z7"/>
<sequence length="407" mass="45848">MTNNPATYGNVSAMIDPDLFSAMEPILQQGLQHGNLYATADTLYSLLAREPLTNEVLTHLGAEDSGSIAELIERLMILQRCYPALQAHKNSLNIQASLLPETFICYLPLARFIALRSEQIQAREQRAAVIGINGSQGSGKTTINAFLQIILTRGFGKNVAGFSIDDVYKTYHQRQQMAAQVHPLFAIRSVPGTHDTQLALTTIRNLMFNADHQSVPLPQFDKMARHGAGDRLPESLWPVITGKVDVVLFEGWCVGATPQNSEDLTVPVNQREKTEDADGTWRQEVNRQLSTTYQELFELLDDLLVIQVRSMEDVYRNRELQEQHLRQRLQEAIEQGRTTTGLGAMNPEKVVAFIGLYERITRHMLTTLADEARATLFIGDHHRIERMRVNLPSERLRGHSARPLTHH</sequence>
<dbReference type="Proteomes" id="UP000032266">
    <property type="component" value="Chromosome"/>
</dbReference>
<keyword evidence="2" id="KW-1185">Reference proteome</keyword>
<dbReference type="InterPro" id="IPR027417">
    <property type="entry name" value="P-loop_NTPase"/>
</dbReference>
<dbReference type="EMBL" id="CP007142">
    <property type="protein sequence ID" value="AJQ93895.1"/>
    <property type="molecule type" value="Genomic_DNA"/>
</dbReference>
<dbReference type="PATRIC" id="fig|1445510.3.peg.1814"/>
<dbReference type="Gene3D" id="3.40.50.300">
    <property type="entry name" value="P-loop containing nucleotide triphosphate hydrolases"/>
    <property type="match status" value="1"/>
</dbReference>
<dbReference type="GO" id="GO:0008887">
    <property type="term" value="F:glycerate kinase activity"/>
    <property type="evidence" value="ECO:0007669"/>
    <property type="project" value="UniProtKB-EC"/>
</dbReference>
<dbReference type="STRING" id="1445510.YC6258_01851"/>
<dbReference type="RefSeq" id="WP_052830153.1">
    <property type="nucleotide sequence ID" value="NZ_CP007142.1"/>
</dbReference>
<evidence type="ECO:0000313" key="1">
    <source>
        <dbReference type="EMBL" id="AJQ93895.1"/>
    </source>
</evidence>
<dbReference type="EC" id="2.7.1.31" evidence="1"/>
<keyword evidence="1" id="KW-0418">Kinase</keyword>
<dbReference type="SUPFAM" id="SSF52540">
    <property type="entry name" value="P-loop containing nucleoside triphosphate hydrolases"/>
    <property type="match status" value="1"/>
</dbReference>
<keyword evidence="1" id="KW-0808">Transferase</keyword>
<organism evidence="1 2">
    <name type="scientific">Gynuella sunshinyii YC6258</name>
    <dbReference type="NCBI Taxonomy" id="1445510"/>
    <lineage>
        <taxon>Bacteria</taxon>
        <taxon>Pseudomonadati</taxon>
        <taxon>Pseudomonadota</taxon>
        <taxon>Gammaproteobacteria</taxon>
        <taxon>Oceanospirillales</taxon>
        <taxon>Saccharospirillaceae</taxon>
        <taxon>Gynuella</taxon>
    </lineage>
</organism>
<gene>
    <name evidence="1" type="ORF">YC6258_01851</name>
</gene>
<dbReference type="KEGG" id="gsn:YC6258_01851"/>
<dbReference type="HOGENOM" id="CLU_056986_2_1_6"/>
<reference evidence="1 2" key="1">
    <citation type="submission" date="2014-01" db="EMBL/GenBank/DDBJ databases">
        <title>Full genme sequencing of cellulolytic bacterium Gynuella sunshinyii YC6258T gen. nov., sp. nov.</title>
        <authorList>
            <person name="Khan H."/>
            <person name="Chung E.J."/>
            <person name="Chung Y.R."/>
        </authorList>
    </citation>
    <scope>NUCLEOTIDE SEQUENCE [LARGE SCALE GENOMIC DNA]</scope>
    <source>
        <strain evidence="1 2">YC6258</strain>
    </source>
</reference>